<feature type="compositionally biased region" description="Basic and acidic residues" evidence="2">
    <location>
        <begin position="189"/>
        <end position="203"/>
    </location>
</feature>
<feature type="compositionally biased region" description="Basic residues" evidence="2">
    <location>
        <begin position="173"/>
        <end position="187"/>
    </location>
</feature>
<gene>
    <name evidence="4" type="ORF">Tci_057646</name>
</gene>
<name>A0A6L2NHF6_TANCI</name>
<dbReference type="EMBL" id="BKCJ010009155">
    <property type="protein sequence ID" value="GEU85668.1"/>
    <property type="molecule type" value="Genomic_DNA"/>
</dbReference>
<proteinExistence type="predicted"/>
<dbReference type="SUPFAM" id="SSF56672">
    <property type="entry name" value="DNA/RNA polymerases"/>
    <property type="match status" value="1"/>
</dbReference>
<sequence length="1344" mass="152721">MAATQTTNNNSIKSIPKKEKLNGSNFLNWYRNLRIVLRNEQKLHHLEDALPETPPATAAIRNAYTRRVAEQHKVACLILEEIQFVSTYVLKMKAYLDQMERLGYPMPQVLGVSLIFTSLSKDYDHFVQNYNMHGMGKTIPRLHALLKLAKKSLPKKAPTVLAIRQGQIQKPKWQARGKGKQRGKGKSKLAYDPKHKIPPPAKKEDTEFYQQPQQAKFSQLDSGLTVLVFKQGDDPIDAINHMIKGDDAWFKDKVLLVQAQANSQILHEEELAFFADPGIAECQDIQTVITHNAAYEADDLDAYNFDCEELTLPKLLSWRICLVMSSSEQSSVVSHSETKITSDSNIIPYSQYVHETQQATAQNSNSFAQQEALILSVIDQLKTQAVEIDRLKQTLSKELKEKESLMQTVTLLKNNFKKEESRNIDREIALEKKIKQLDNIVYKRDQSAQTKAQQLEPKLYDGNVVKNTCAIMIPNSEETLMLAKESHSIILLKQQDLMILEKKVNTTPVDYDVLNQISQDFKNRFIPQTELSVEQVFWSQNLVNSLDPSPFRRPTKVEVHKELPKVSMDELRKLKGKDLANNTVTKHTIAPEMLKVDVEPLAPRLLNNKTVRYDYLRLTQEQATIFREVVKQGKSQNPLNNSLYHACKYTKRIHKLLILIKQTCPSINNSSDKLVAVTAKNKDKRVRFTEPVTSLGNTNIKTTSSSNLVSNKPMLSSTGVKPSTNASGSQPSGNTKKDKIQRPPSSTQKNKVGAHPKTVKSSLKNKNCDVEPKGITVAQHSKLNANSELICGKCNGCMLFGNHDLCVLNVINDVNASLNLNLLRKLQKEKFGNQLASVDLPAPEVIALIAEVVAPEPAASTFHLLQQLLTKMHHLLTKDHPLENIIGELKRPVSTRLQLHEQALFCYYDAFLSSVEPKTYKEALTQSCWIKAIQEELNEFERLKVWKVVARPTKVMFITLKWIYKVKLDKLGGILKNKARLVAHVYRQEEGIDFEESFSLVERLDAIRIFLTFVAHMNMIVYQMDVKMAFLNGILREEVYVSQPEGFVDKDNPNHEYKLKKTLYGLKQAPPAWYDLLSKFLRSQEFSKGTVDPILLIRRQAKIFACDPVDTPMVEKSKLDEDTQGKAVNPTHYHGMVGSLLYLTASKPDLTFVVCMCARYQAKPTKKHLHAVKRIFKYLRGTVNRGLWCPKDSFISLTAYADTDHAGCQDTRRSTSGSMQLLGERLISWSTKRQKNAAISSTKARHIELSGCCAQVLWMRSQLIDYGLGFNKIPMYCDNKSAIALCCNNVKHSRSKHIDIRFHFIKEQVENGVVELYFVNTEYQLADIFTKALGRERIKFFITN</sequence>
<dbReference type="Pfam" id="PF07727">
    <property type="entry name" value="RVT_2"/>
    <property type="match status" value="1"/>
</dbReference>
<protein>
    <recommendedName>
        <fullName evidence="3">Reverse transcriptase Ty1/copia-type domain-containing protein</fullName>
    </recommendedName>
</protein>
<accession>A0A6L2NHF6</accession>
<feature type="compositionally biased region" description="Polar residues" evidence="2">
    <location>
        <begin position="695"/>
        <end position="734"/>
    </location>
</feature>
<dbReference type="PANTHER" id="PTHR11439">
    <property type="entry name" value="GAG-POL-RELATED RETROTRANSPOSON"/>
    <property type="match status" value="1"/>
</dbReference>
<evidence type="ECO:0000256" key="2">
    <source>
        <dbReference type="SAM" id="MobiDB-lite"/>
    </source>
</evidence>
<comment type="caution">
    <text evidence="4">The sequence shown here is derived from an EMBL/GenBank/DDBJ whole genome shotgun (WGS) entry which is preliminary data.</text>
</comment>
<feature type="domain" description="Reverse transcriptase Ty1/copia-type" evidence="3">
    <location>
        <begin position="944"/>
        <end position="1099"/>
    </location>
</feature>
<dbReference type="InterPro" id="IPR013103">
    <property type="entry name" value="RVT_2"/>
</dbReference>
<feature type="coiled-coil region" evidence="1">
    <location>
        <begin position="378"/>
        <end position="408"/>
    </location>
</feature>
<evidence type="ECO:0000259" key="3">
    <source>
        <dbReference type="Pfam" id="PF07727"/>
    </source>
</evidence>
<dbReference type="CDD" id="cd09272">
    <property type="entry name" value="RNase_HI_RT_Ty1"/>
    <property type="match status" value="1"/>
</dbReference>
<evidence type="ECO:0000256" key="1">
    <source>
        <dbReference type="SAM" id="Coils"/>
    </source>
</evidence>
<keyword evidence="1" id="KW-0175">Coiled coil</keyword>
<feature type="region of interest" description="Disordered" evidence="2">
    <location>
        <begin position="695"/>
        <end position="766"/>
    </location>
</feature>
<feature type="region of interest" description="Disordered" evidence="2">
    <location>
        <begin position="172"/>
        <end position="203"/>
    </location>
</feature>
<dbReference type="InterPro" id="IPR043502">
    <property type="entry name" value="DNA/RNA_pol_sf"/>
</dbReference>
<organism evidence="4">
    <name type="scientific">Tanacetum cinerariifolium</name>
    <name type="common">Dalmatian daisy</name>
    <name type="synonym">Chrysanthemum cinerariifolium</name>
    <dbReference type="NCBI Taxonomy" id="118510"/>
    <lineage>
        <taxon>Eukaryota</taxon>
        <taxon>Viridiplantae</taxon>
        <taxon>Streptophyta</taxon>
        <taxon>Embryophyta</taxon>
        <taxon>Tracheophyta</taxon>
        <taxon>Spermatophyta</taxon>
        <taxon>Magnoliopsida</taxon>
        <taxon>eudicotyledons</taxon>
        <taxon>Gunneridae</taxon>
        <taxon>Pentapetalae</taxon>
        <taxon>asterids</taxon>
        <taxon>campanulids</taxon>
        <taxon>Asterales</taxon>
        <taxon>Asteraceae</taxon>
        <taxon>Asteroideae</taxon>
        <taxon>Anthemideae</taxon>
        <taxon>Anthemidinae</taxon>
        <taxon>Tanacetum</taxon>
    </lineage>
</organism>
<reference evidence="4" key="1">
    <citation type="journal article" date="2019" name="Sci. Rep.">
        <title>Draft genome of Tanacetum cinerariifolium, the natural source of mosquito coil.</title>
        <authorList>
            <person name="Yamashiro T."/>
            <person name="Shiraishi A."/>
            <person name="Satake H."/>
            <person name="Nakayama K."/>
        </authorList>
    </citation>
    <scope>NUCLEOTIDE SEQUENCE</scope>
</reference>
<dbReference type="PANTHER" id="PTHR11439:SF495">
    <property type="entry name" value="REVERSE TRANSCRIPTASE, RNA-DEPENDENT DNA POLYMERASE-RELATED"/>
    <property type="match status" value="1"/>
</dbReference>
<evidence type="ECO:0000313" key="4">
    <source>
        <dbReference type="EMBL" id="GEU85668.1"/>
    </source>
</evidence>